<dbReference type="AlphaFoldDB" id="A0A4P6XQV0"/>
<keyword evidence="3" id="KW-1185">Reference proteome</keyword>
<reference evidence="3" key="1">
    <citation type="submission" date="2019-03" db="EMBL/GenBank/DDBJ databases">
        <title>Snf2 controls pulcherriminic acid biosynthesis and connects pigmentation and antifungal activity of the yeast Metschnikowia pulcherrima.</title>
        <authorList>
            <person name="Gore-Lloyd D."/>
            <person name="Sumann I."/>
            <person name="Brachmann A.O."/>
            <person name="Schneeberger K."/>
            <person name="Ortiz-Merino R.A."/>
            <person name="Moreno-Beltran M."/>
            <person name="Schlaefli M."/>
            <person name="Kirner P."/>
            <person name="Santos Kron A."/>
            <person name="Wolfe K.H."/>
            <person name="Piel J."/>
            <person name="Ahrens C.H."/>
            <person name="Henk D."/>
            <person name="Freimoser F.M."/>
        </authorList>
    </citation>
    <scope>NUCLEOTIDE SEQUENCE [LARGE SCALE GENOMIC DNA]</scope>
    <source>
        <strain evidence="3">APC 1.2</strain>
    </source>
</reference>
<dbReference type="Proteomes" id="UP000292447">
    <property type="component" value="Chromosome V"/>
</dbReference>
<name>A0A4P6XQV0_9ASCO</name>
<evidence type="ECO:0000313" key="2">
    <source>
        <dbReference type="EMBL" id="QBM89927.1"/>
    </source>
</evidence>
<accession>A0A4P6XQV0</accession>
<evidence type="ECO:0000313" key="3">
    <source>
        <dbReference type="Proteomes" id="UP000292447"/>
    </source>
</evidence>
<gene>
    <name evidence="2" type="ORF">METSCH_E01640</name>
</gene>
<protein>
    <submittedName>
        <fullName evidence="2">Uncharacterized protein</fullName>
    </submittedName>
</protein>
<sequence length="139" mass="15416">MTSRAASTHRDLLHEAKHLQAALLQEGNAASAQLIKAVDAIVNVNSGSSPLLDKIGTIHELDREIDRQLKQDIAQNYEALMAAKARLARHVARTRRALAMLADSNESYVDLLQGRVERVDQELRILEHTLALVKANHAR</sequence>
<dbReference type="EMBL" id="CP034460">
    <property type="protein sequence ID" value="QBM89927.1"/>
    <property type="molecule type" value="Genomic_DNA"/>
</dbReference>
<evidence type="ECO:0000256" key="1">
    <source>
        <dbReference type="SAM" id="Coils"/>
    </source>
</evidence>
<keyword evidence="1" id="KW-0175">Coiled coil</keyword>
<feature type="coiled-coil region" evidence="1">
    <location>
        <begin position="109"/>
        <end position="136"/>
    </location>
</feature>
<proteinExistence type="predicted"/>
<organism evidence="2 3">
    <name type="scientific">Metschnikowia aff. pulcherrima</name>
    <dbReference type="NCBI Taxonomy" id="2163413"/>
    <lineage>
        <taxon>Eukaryota</taxon>
        <taxon>Fungi</taxon>
        <taxon>Dikarya</taxon>
        <taxon>Ascomycota</taxon>
        <taxon>Saccharomycotina</taxon>
        <taxon>Pichiomycetes</taxon>
        <taxon>Metschnikowiaceae</taxon>
        <taxon>Metschnikowia</taxon>
    </lineage>
</organism>